<organism evidence="1 2">
    <name type="scientific">Enterocloster bolteae (strain ATCC BAA-613 / DSM 15670 / CCUG 46953 / JCM 12243 / WAL 16351)</name>
    <name type="common">Clostridium bolteae</name>
    <dbReference type="NCBI Taxonomy" id="411902"/>
    <lineage>
        <taxon>Bacteria</taxon>
        <taxon>Bacillati</taxon>
        <taxon>Bacillota</taxon>
        <taxon>Clostridia</taxon>
        <taxon>Lachnospirales</taxon>
        <taxon>Lachnospiraceae</taxon>
        <taxon>Enterocloster</taxon>
    </lineage>
</organism>
<sequence length="35" mass="3734">MIQLFHSCENAGPAPCGASYAPIIADGNTKHNIYE</sequence>
<evidence type="ECO:0000313" key="1">
    <source>
        <dbReference type="EMBL" id="EDP12889.1"/>
    </source>
</evidence>
<reference evidence="1 2" key="1">
    <citation type="submission" date="2007-08" db="EMBL/GenBank/DDBJ databases">
        <authorList>
            <person name="Fulton L."/>
            <person name="Clifton S."/>
            <person name="Fulton B."/>
            <person name="Xu J."/>
            <person name="Minx P."/>
            <person name="Pepin K.H."/>
            <person name="Johnson M."/>
            <person name="Thiruvilangam P."/>
            <person name="Bhonagiri V."/>
            <person name="Nash W.E."/>
            <person name="Mardis E.R."/>
            <person name="Wilson R.K."/>
        </authorList>
    </citation>
    <scope>NUCLEOTIDE SEQUENCE [LARGE SCALE GENOMIC DNA]</scope>
    <source>
        <strain evidence="2">ATCC BAA-613 / DSM 15670 / CCUG 46953 / JCM 12243 / WAL 16351</strain>
    </source>
</reference>
<dbReference type="EMBL" id="ABCC02000061">
    <property type="protein sequence ID" value="EDP12889.1"/>
    <property type="molecule type" value="Genomic_DNA"/>
</dbReference>
<evidence type="ECO:0000313" key="2">
    <source>
        <dbReference type="Proteomes" id="UP000005396"/>
    </source>
</evidence>
<proteinExistence type="predicted"/>
<dbReference type="AlphaFoldDB" id="A8S485"/>
<dbReference type="Proteomes" id="UP000005396">
    <property type="component" value="Unassembled WGS sequence"/>
</dbReference>
<protein>
    <submittedName>
        <fullName evidence="1">Uncharacterized protein</fullName>
    </submittedName>
</protein>
<accession>A8S485</accession>
<reference evidence="1 2" key="2">
    <citation type="submission" date="2007-09" db="EMBL/GenBank/DDBJ databases">
        <title>Draft genome sequence of Clostridium bolteae (ATCC BAA-613).</title>
        <authorList>
            <person name="Sudarsanam P."/>
            <person name="Ley R."/>
            <person name="Guruge J."/>
            <person name="Turnbaugh P.J."/>
            <person name="Mahowald M."/>
            <person name="Liep D."/>
            <person name="Gordon J."/>
        </authorList>
    </citation>
    <scope>NUCLEOTIDE SEQUENCE [LARGE SCALE GENOMIC DNA]</scope>
    <source>
        <strain evidence="2">ATCC BAA-613 / DSM 15670 / CCUG 46953 / JCM 12243 / WAL 16351</strain>
    </source>
</reference>
<dbReference type="PaxDb" id="411902-CLOBOL_06850"/>
<dbReference type="HOGENOM" id="CLU_3364203_0_0_9"/>
<name>A8S485_ENTBW</name>
<gene>
    <name evidence="1" type="ORF">CLOBOL_06850</name>
</gene>
<comment type="caution">
    <text evidence="1">The sequence shown here is derived from an EMBL/GenBank/DDBJ whole genome shotgun (WGS) entry which is preliminary data.</text>
</comment>